<evidence type="ECO:0000313" key="7">
    <source>
        <dbReference type="Proteomes" id="UP000245609"/>
    </source>
</evidence>
<dbReference type="CDD" id="cd23159">
    <property type="entry name" value="Prefoldin_URI1"/>
    <property type="match status" value="1"/>
</dbReference>
<dbReference type="GO" id="GO:0003682">
    <property type="term" value="F:chromatin binding"/>
    <property type="evidence" value="ECO:0007669"/>
    <property type="project" value="TreeGrafter"/>
</dbReference>
<dbReference type="SUPFAM" id="SSF46579">
    <property type="entry name" value="Prefoldin"/>
    <property type="match status" value="1"/>
</dbReference>
<dbReference type="PANTHER" id="PTHR15111">
    <property type="entry name" value="RNA POLYMERASE II SUBUNIT 5-MEDIATING PROTEIN NNX3"/>
    <property type="match status" value="1"/>
</dbReference>
<feature type="compositionally biased region" description="Low complexity" evidence="5">
    <location>
        <begin position="365"/>
        <end position="377"/>
    </location>
</feature>
<evidence type="ECO:0000256" key="5">
    <source>
        <dbReference type="SAM" id="MobiDB-lite"/>
    </source>
</evidence>
<comment type="subcellular location">
    <subcellularLocation>
        <location evidence="1">Nucleus</location>
    </subcellularLocation>
</comment>
<feature type="compositionally biased region" description="Polar residues" evidence="5">
    <location>
        <begin position="410"/>
        <end position="427"/>
    </location>
</feature>
<dbReference type="PANTHER" id="PTHR15111:SF0">
    <property type="entry name" value="UNCONVENTIONAL PREFOLDIN RPB5 INTERACTOR 1"/>
    <property type="match status" value="1"/>
</dbReference>
<evidence type="ECO:0000256" key="1">
    <source>
        <dbReference type="ARBA" id="ARBA00004123"/>
    </source>
</evidence>
<dbReference type="GO" id="GO:0005634">
    <property type="term" value="C:nucleus"/>
    <property type="evidence" value="ECO:0007669"/>
    <property type="project" value="UniProtKB-SubCell"/>
</dbReference>
<sequence length="572" mass="64942">MDSTETETVLSYYKRDLEQRNELKTRNEQFRKEYNDLVKILTDFPDKIRYDSMIPVTDVAFVPGTIEKTNEILVLLGDNYFVKCSAKQAIEIAKRREEYVSEKIQSIDNQISSIEEKLSLLPQQLDSNLGTQDEDFIEIKEYVDEEGNVTKAEKNGIEAAIENSDDTDDDLDYESDDPEAFNSLHQIESEDIDSLLNKEEEELLEMLRNAEINETNEFLLDDSFGSGTNSSLKIQPSSEPSTVPLYGKFSRFGKDFQDDSIISDDDLGDDNVDELVFENYDDDEDYDVSIKKANILEEHSEFNITQTLPEFDLLLNKNKTSTSKPSKPLITEISDSNLNSPENLKSILKPSKPKKSIFKEKKTLKQLTNNNTPTNQTHLASSENQPPQKRKSVSFSEINDVLSFEKHSSENTSDYLKPSISTPKNSVSQIRKSMNTNAVKNIVEEDFFDESDEYQSSDDQTDIRQIENTYNLLKKKIITSENQKLASSLADEVLSKSTVLASHEDIPSNKEIVINSVAELAYHEGSVKNSRLSTPPVVKSQKKSSEDTTTQPDLPPEKSKISKFKARRLNSK</sequence>
<feature type="region of interest" description="Disordered" evidence="5">
    <location>
        <begin position="363"/>
        <end position="393"/>
    </location>
</feature>
<evidence type="ECO:0000313" key="6">
    <source>
        <dbReference type="EMBL" id="PVV03730.1"/>
    </source>
</evidence>
<feature type="coiled-coil region" evidence="4">
    <location>
        <begin position="13"/>
        <end position="40"/>
    </location>
</feature>
<comment type="caution">
    <text evidence="6">The sequence shown here is derived from an EMBL/GenBank/DDBJ whole genome shotgun (WGS) entry which is preliminary data.</text>
</comment>
<dbReference type="AlphaFoldDB" id="A0A2T9ZGN6"/>
<feature type="region of interest" description="Disordered" evidence="5">
    <location>
        <begin position="525"/>
        <end position="572"/>
    </location>
</feature>
<dbReference type="InterPro" id="IPR009053">
    <property type="entry name" value="Prefoldin"/>
</dbReference>
<feature type="compositionally biased region" description="Polar residues" evidence="5">
    <location>
        <begin position="333"/>
        <end position="343"/>
    </location>
</feature>
<name>A0A2T9ZGN6_9FUNG</name>
<dbReference type="STRING" id="133381.A0A2T9ZGN6"/>
<dbReference type="Proteomes" id="UP000245609">
    <property type="component" value="Unassembled WGS sequence"/>
</dbReference>
<dbReference type="OrthoDB" id="21413at2759"/>
<keyword evidence="7" id="KW-1185">Reference proteome</keyword>
<feature type="region of interest" description="Disordered" evidence="5">
    <location>
        <begin position="407"/>
        <end position="427"/>
    </location>
</feature>
<dbReference type="EMBL" id="MBFS01000199">
    <property type="protein sequence ID" value="PVV03730.1"/>
    <property type="molecule type" value="Genomic_DNA"/>
</dbReference>
<organism evidence="6 7">
    <name type="scientific">Smittium megazygosporum</name>
    <dbReference type="NCBI Taxonomy" id="133381"/>
    <lineage>
        <taxon>Eukaryota</taxon>
        <taxon>Fungi</taxon>
        <taxon>Fungi incertae sedis</taxon>
        <taxon>Zoopagomycota</taxon>
        <taxon>Kickxellomycotina</taxon>
        <taxon>Harpellomycetes</taxon>
        <taxon>Harpellales</taxon>
        <taxon>Legeriomycetaceae</taxon>
        <taxon>Smittium</taxon>
    </lineage>
</organism>
<comment type="similarity">
    <text evidence="3">Belongs to the RNA polymerase II subunit 5-mediating protein family.</text>
</comment>
<dbReference type="GO" id="GO:0003714">
    <property type="term" value="F:transcription corepressor activity"/>
    <property type="evidence" value="ECO:0007669"/>
    <property type="project" value="TreeGrafter"/>
</dbReference>
<dbReference type="InterPro" id="IPR004127">
    <property type="entry name" value="Prefoldin_subunit_alpha"/>
</dbReference>
<dbReference type="GO" id="GO:0000122">
    <property type="term" value="P:negative regulation of transcription by RNA polymerase II"/>
    <property type="evidence" value="ECO:0007669"/>
    <property type="project" value="TreeGrafter"/>
</dbReference>
<dbReference type="InterPro" id="IPR052255">
    <property type="entry name" value="RNA_pol_II_subunit5-mediator"/>
</dbReference>
<evidence type="ECO:0000256" key="3">
    <source>
        <dbReference type="ARBA" id="ARBA00038295"/>
    </source>
</evidence>
<feature type="compositionally biased region" description="Low complexity" evidence="5">
    <location>
        <begin position="319"/>
        <end position="329"/>
    </location>
</feature>
<accession>A0A2T9ZGN6</accession>
<feature type="region of interest" description="Disordered" evidence="5">
    <location>
        <begin position="319"/>
        <end position="351"/>
    </location>
</feature>
<gene>
    <name evidence="6" type="ORF">BB560_001805</name>
</gene>
<evidence type="ECO:0000256" key="2">
    <source>
        <dbReference type="ARBA" id="ARBA00023242"/>
    </source>
</evidence>
<protein>
    <recommendedName>
        <fullName evidence="8">DUF3835 domain-containing protein</fullName>
    </recommendedName>
</protein>
<dbReference type="Gene3D" id="1.10.287.370">
    <property type="match status" value="1"/>
</dbReference>
<dbReference type="GO" id="GO:0019212">
    <property type="term" value="F:phosphatase inhibitor activity"/>
    <property type="evidence" value="ECO:0007669"/>
    <property type="project" value="TreeGrafter"/>
</dbReference>
<proteinExistence type="inferred from homology"/>
<keyword evidence="2" id="KW-0539">Nucleus</keyword>
<keyword evidence="4" id="KW-0175">Coiled coil</keyword>
<feature type="compositionally biased region" description="Basic residues" evidence="5">
    <location>
        <begin position="561"/>
        <end position="572"/>
    </location>
</feature>
<evidence type="ECO:0008006" key="8">
    <source>
        <dbReference type="Google" id="ProtNLM"/>
    </source>
</evidence>
<reference evidence="6 7" key="1">
    <citation type="journal article" date="2018" name="MBio">
        <title>Comparative Genomics Reveals the Core Gene Toolbox for the Fungus-Insect Symbiosis.</title>
        <authorList>
            <person name="Wang Y."/>
            <person name="Stata M."/>
            <person name="Wang W."/>
            <person name="Stajich J.E."/>
            <person name="White M.M."/>
            <person name="Moncalvo J.M."/>
        </authorList>
    </citation>
    <scope>NUCLEOTIDE SEQUENCE [LARGE SCALE GENOMIC DNA]</scope>
    <source>
        <strain evidence="6 7">SC-DP-2</strain>
    </source>
</reference>
<evidence type="ECO:0000256" key="4">
    <source>
        <dbReference type="SAM" id="Coils"/>
    </source>
</evidence>
<feature type="compositionally biased region" description="Polar residues" evidence="5">
    <location>
        <begin position="378"/>
        <end position="393"/>
    </location>
</feature>
<dbReference type="Pfam" id="PF02996">
    <property type="entry name" value="Prefoldin"/>
    <property type="match status" value="1"/>
</dbReference>